<sequence>TEVKTGGNGRTHRLCFETCASSCFELPLAGGHSCTGIAPGMQPVPGFLLPKLLGEASAVPCPRVSPLRRRRRGSRWSGRAPPVSCHPCVGRQAACRLRHSCPSGSPRAALRRDPPSRGCAQVPPRILALHGSPCLLPHGLLLPPALLGPELHQPPVLLRGLPFHLPAELVNVPLDRAVRPVRPGAVLGGGGRLPRVGLLARLRGAALLDFSKLSVHRLSHFGLVTELAFFIRVYTSQESILSSPGLFTFQTPIRQVLLVLRFPVLRIRLGRWSQRPFQNTWSSVWYHEALPETDRYYAL</sequence>
<name>A0A061QWA7_9CHLO</name>
<proteinExistence type="predicted"/>
<feature type="non-terminal residue" evidence="1">
    <location>
        <position position="1"/>
    </location>
</feature>
<evidence type="ECO:0000313" key="1">
    <source>
        <dbReference type="EMBL" id="JAC64957.1"/>
    </source>
</evidence>
<dbReference type="AlphaFoldDB" id="A0A061QWA7"/>
<organism evidence="1">
    <name type="scientific">Tetraselmis sp. GSL018</name>
    <dbReference type="NCBI Taxonomy" id="582737"/>
    <lineage>
        <taxon>Eukaryota</taxon>
        <taxon>Viridiplantae</taxon>
        <taxon>Chlorophyta</taxon>
        <taxon>core chlorophytes</taxon>
        <taxon>Chlorodendrophyceae</taxon>
        <taxon>Chlorodendrales</taxon>
        <taxon>Chlorodendraceae</taxon>
        <taxon>Tetraselmis</taxon>
    </lineage>
</organism>
<reference evidence="1" key="1">
    <citation type="submission" date="2014-05" db="EMBL/GenBank/DDBJ databases">
        <title>The transcriptome of the halophilic microalga Tetraselmis sp. GSL018 isolated from the Great Salt Lake, Utah.</title>
        <authorList>
            <person name="Jinkerson R.E."/>
            <person name="D'Adamo S."/>
            <person name="Posewitz M.C."/>
        </authorList>
    </citation>
    <scope>NUCLEOTIDE SEQUENCE</scope>
    <source>
        <strain evidence="1">GSL018</strain>
    </source>
</reference>
<dbReference type="EMBL" id="GBEZ01021828">
    <property type="protein sequence ID" value="JAC64957.1"/>
    <property type="molecule type" value="Transcribed_RNA"/>
</dbReference>
<protein>
    <submittedName>
        <fullName evidence="1">Uncharacterized protein</fullName>
    </submittedName>
</protein>
<feature type="non-terminal residue" evidence="1">
    <location>
        <position position="299"/>
    </location>
</feature>
<accession>A0A061QWA7</accession>
<gene>
    <name evidence="1" type="ORF">TSPGSL018_17149</name>
</gene>